<proteinExistence type="inferred from homology"/>
<keyword evidence="22" id="KW-1185">Reference proteome</keyword>
<evidence type="ECO:0000256" key="8">
    <source>
        <dbReference type="ARBA" id="ARBA00022737"/>
    </source>
</evidence>
<evidence type="ECO:0000259" key="20">
    <source>
        <dbReference type="PROSITE" id="PS50208"/>
    </source>
</evidence>
<dbReference type="GO" id="GO:0006508">
    <property type="term" value="P:proteolysis"/>
    <property type="evidence" value="ECO:0007669"/>
    <property type="project" value="UniProtKB-KW"/>
</dbReference>
<evidence type="ECO:0000256" key="7">
    <source>
        <dbReference type="ARBA" id="ARBA00022703"/>
    </source>
</evidence>
<feature type="domain" description="Caspase family p20" evidence="20">
    <location>
        <begin position="283"/>
        <end position="405"/>
    </location>
</feature>
<comment type="caution">
    <text evidence="21">The sequence shown here is derived from an EMBL/GenBank/DDBJ whole genome shotgun (WGS) entry which is preliminary data.</text>
</comment>
<evidence type="ECO:0000256" key="3">
    <source>
        <dbReference type="ARBA" id="ARBA00010134"/>
    </source>
</evidence>
<feature type="domain" description="DED" evidence="18">
    <location>
        <begin position="9"/>
        <end position="86"/>
    </location>
</feature>
<dbReference type="OrthoDB" id="6114029at2759"/>
<keyword evidence="4" id="KW-0963">Cytoplasm</keyword>
<evidence type="ECO:0000256" key="16">
    <source>
        <dbReference type="RuleBase" id="RU003971"/>
    </source>
</evidence>
<keyword evidence="11" id="KW-0865">Zymogen</keyword>
<dbReference type="InterPro" id="IPR011600">
    <property type="entry name" value="Pept_C14_caspase"/>
</dbReference>
<name>A0A8T0BQG5_SILME</name>
<evidence type="ECO:0000256" key="12">
    <source>
        <dbReference type="ARBA" id="ARBA00023242"/>
    </source>
</evidence>
<evidence type="ECO:0000313" key="21">
    <source>
        <dbReference type="EMBL" id="KAF7709591.1"/>
    </source>
</evidence>
<dbReference type="PROSITE" id="PS50208">
    <property type="entry name" value="CASPASE_P20"/>
    <property type="match status" value="1"/>
</dbReference>
<dbReference type="GO" id="GO:0043065">
    <property type="term" value="P:positive regulation of apoptotic process"/>
    <property type="evidence" value="ECO:0007669"/>
    <property type="project" value="UniProtKB-ARBA"/>
</dbReference>
<dbReference type="GO" id="GO:0005737">
    <property type="term" value="C:cytoplasm"/>
    <property type="evidence" value="ECO:0007669"/>
    <property type="project" value="UniProtKB-SubCell"/>
</dbReference>
<keyword evidence="5" id="KW-0597">Phosphoprotein</keyword>
<dbReference type="InterPro" id="IPR001309">
    <property type="entry name" value="Pept_C14_p20"/>
</dbReference>
<dbReference type="InterPro" id="IPR015917">
    <property type="entry name" value="Pept_C14A"/>
</dbReference>
<comment type="catalytic activity">
    <reaction evidence="13">
        <text>Strict requirement for Asp at position P1 and has a preferred cleavage sequence of (Leu/Asp/Val)-Glu-Thr-Asp-|-(Gly/Ser/Ala).</text>
        <dbReference type="EC" id="3.4.22.61"/>
    </reaction>
</comment>
<organism evidence="21 22">
    <name type="scientific">Silurus meridionalis</name>
    <name type="common">Southern catfish</name>
    <name type="synonym">Silurus soldatovi meridionalis</name>
    <dbReference type="NCBI Taxonomy" id="175797"/>
    <lineage>
        <taxon>Eukaryota</taxon>
        <taxon>Metazoa</taxon>
        <taxon>Chordata</taxon>
        <taxon>Craniata</taxon>
        <taxon>Vertebrata</taxon>
        <taxon>Euteleostomi</taxon>
        <taxon>Actinopterygii</taxon>
        <taxon>Neopterygii</taxon>
        <taxon>Teleostei</taxon>
        <taxon>Ostariophysi</taxon>
        <taxon>Siluriformes</taxon>
        <taxon>Siluridae</taxon>
        <taxon>Silurus</taxon>
    </lineage>
</organism>
<dbReference type="GO" id="GO:0004197">
    <property type="term" value="F:cysteine-type endopeptidase activity"/>
    <property type="evidence" value="ECO:0007669"/>
    <property type="project" value="InterPro"/>
</dbReference>
<dbReference type="FunFam" id="3.40.50.1460:FF:000008">
    <property type="entry name" value="caspase-8 isoform X1"/>
    <property type="match status" value="1"/>
</dbReference>
<evidence type="ECO:0000256" key="13">
    <source>
        <dbReference type="ARBA" id="ARBA00051626"/>
    </source>
</evidence>
<dbReference type="SMART" id="SM00031">
    <property type="entry name" value="DED"/>
    <property type="match status" value="2"/>
</dbReference>
<dbReference type="PANTHER" id="PTHR48169">
    <property type="entry name" value="DED DOMAIN-CONTAINING PROTEIN"/>
    <property type="match status" value="1"/>
</dbReference>
<dbReference type="PROSITE" id="PS50168">
    <property type="entry name" value="DED"/>
    <property type="match status" value="2"/>
</dbReference>
<dbReference type="SMART" id="SM00115">
    <property type="entry name" value="CASc"/>
    <property type="match status" value="1"/>
</dbReference>
<dbReference type="PANTHER" id="PTHR48169:SF7">
    <property type="entry name" value="CASPASE 10"/>
    <property type="match status" value="1"/>
</dbReference>
<evidence type="ECO:0000256" key="2">
    <source>
        <dbReference type="ARBA" id="ARBA00004496"/>
    </source>
</evidence>
<keyword evidence="6" id="KW-0645">Protease</keyword>
<evidence type="ECO:0000256" key="9">
    <source>
        <dbReference type="ARBA" id="ARBA00022801"/>
    </source>
</evidence>
<evidence type="ECO:0000259" key="19">
    <source>
        <dbReference type="PROSITE" id="PS50207"/>
    </source>
</evidence>
<reference evidence="21" key="1">
    <citation type="submission" date="2020-08" db="EMBL/GenBank/DDBJ databases">
        <title>Chromosome-level assembly of Southern catfish (Silurus meridionalis) provides insights into visual adaptation to the nocturnal and benthic lifestyles.</title>
        <authorList>
            <person name="Zhang Y."/>
            <person name="Wang D."/>
            <person name="Peng Z."/>
        </authorList>
    </citation>
    <scope>NUCLEOTIDE SEQUENCE</scope>
    <source>
        <strain evidence="21">SWU-2019-XX</strain>
        <tissue evidence="21">Muscle</tissue>
    </source>
</reference>
<feature type="domain" description="DED" evidence="18">
    <location>
        <begin position="97"/>
        <end position="174"/>
    </location>
</feature>
<dbReference type="SUPFAM" id="SSF52129">
    <property type="entry name" value="Caspase-like"/>
    <property type="match status" value="1"/>
</dbReference>
<evidence type="ECO:0000313" key="22">
    <source>
        <dbReference type="Proteomes" id="UP000606274"/>
    </source>
</evidence>
<dbReference type="GO" id="GO:0005634">
    <property type="term" value="C:nucleus"/>
    <property type="evidence" value="ECO:0007669"/>
    <property type="project" value="UniProtKB-SubCell"/>
</dbReference>
<evidence type="ECO:0000256" key="14">
    <source>
        <dbReference type="ARBA" id="ARBA00066479"/>
    </source>
</evidence>
<evidence type="ECO:0000256" key="17">
    <source>
        <dbReference type="SAM" id="MobiDB-lite"/>
    </source>
</evidence>
<evidence type="ECO:0000256" key="1">
    <source>
        <dbReference type="ARBA" id="ARBA00004123"/>
    </source>
</evidence>
<dbReference type="AlphaFoldDB" id="A0A8T0BQG5"/>
<dbReference type="GO" id="GO:0006915">
    <property type="term" value="P:apoptotic process"/>
    <property type="evidence" value="ECO:0007669"/>
    <property type="project" value="UniProtKB-KW"/>
</dbReference>
<dbReference type="FunFam" id="1.10.533.10:FF:000016">
    <property type="entry name" value="CASP8 and FADD-like apoptosis regulator"/>
    <property type="match status" value="1"/>
</dbReference>
<dbReference type="PRINTS" id="PR00376">
    <property type="entry name" value="IL1BCENZYME"/>
</dbReference>
<keyword evidence="10" id="KW-0788">Thiol protease</keyword>
<keyword evidence="9" id="KW-0378">Hydrolase</keyword>
<dbReference type="Gene3D" id="1.10.533.10">
    <property type="entry name" value="Death Domain, Fas"/>
    <property type="match status" value="2"/>
</dbReference>
<evidence type="ECO:0000256" key="5">
    <source>
        <dbReference type="ARBA" id="ARBA00022553"/>
    </source>
</evidence>
<feature type="region of interest" description="Disordered" evidence="17">
    <location>
        <begin position="250"/>
        <end position="276"/>
    </location>
</feature>
<dbReference type="InterPro" id="IPR001875">
    <property type="entry name" value="DED_dom"/>
</dbReference>
<dbReference type="PROSITE" id="PS01121">
    <property type="entry name" value="CASPASE_HIS"/>
    <property type="match status" value="1"/>
</dbReference>
<dbReference type="CDD" id="cd00032">
    <property type="entry name" value="CASc"/>
    <property type="match status" value="1"/>
</dbReference>
<gene>
    <name evidence="21" type="ORF">HF521_016441</name>
</gene>
<evidence type="ECO:0000256" key="11">
    <source>
        <dbReference type="ARBA" id="ARBA00023145"/>
    </source>
</evidence>
<evidence type="ECO:0000259" key="18">
    <source>
        <dbReference type="PROSITE" id="PS50168"/>
    </source>
</evidence>
<dbReference type="GO" id="GO:0032991">
    <property type="term" value="C:protein-containing complex"/>
    <property type="evidence" value="ECO:0007669"/>
    <property type="project" value="UniProtKB-ARBA"/>
</dbReference>
<dbReference type="InterPro" id="IPR002138">
    <property type="entry name" value="Pept_C14_p10"/>
</dbReference>
<dbReference type="PROSITE" id="PS50207">
    <property type="entry name" value="CASPASE_P10"/>
    <property type="match status" value="1"/>
</dbReference>
<comment type="subcellular location">
    <subcellularLocation>
        <location evidence="2">Cytoplasm</location>
    </subcellularLocation>
    <subcellularLocation>
        <location evidence="1">Nucleus</location>
    </subcellularLocation>
</comment>
<keyword evidence="12" id="KW-0539">Nucleus</keyword>
<feature type="domain" description="Caspase family p10" evidence="19">
    <location>
        <begin position="433"/>
        <end position="520"/>
    </location>
</feature>
<evidence type="ECO:0000256" key="15">
    <source>
        <dbReference type="ARBA" id="ARBA00068172"/>
    </source>
</evidence>
<keyword evidence="8" id="KW-0677">Repeat</keyword>
<dbReference type="EMBL" id="JABFDY010000003">
    <property type="protein sequence ID" value="KAF7709591.1"/>
    <property type="molecule type" value="Genomic_DNA"/>
</dbReference>
<dbReference type="Pfam" id="PF00656">
    <property type="entry name" value="Peptidase_C14"/>
    <property type="match status" value="1"/>
</dbReference>
<protein>
    <recommendedName>
        <fullName evidence="15">Caspase-8</fullName>
        <ecNumber evidence="14">3.4.22.61</ecNumber>
    </recommendedName>
</protein>
<evidence type="ECO:0000256" key="6">
    <source>
        <dbReference type="ARBA" id="ARBA00022670"/>
    </source>
</evidence>
<dbReference type="InterPro" id="IPR029030">
    <property type="entry name" value="Caspase-like_dom_sf"/>
</dbReference>
<keyword evidence="7" id="KW-0053">Apoptosis</keyword>
<accession>A0A8T0BQG5</accession>
<dbReference type="CDD" id="cd08334">
    <property type="entry name" value="DED_Caspase_8_10_r2"/>
    <property type="match status" value="1"/>
</dbReference>
<evidence type="ECO:0000256" key="10">
    <source>
        <dbReference type="ARBA" id="ARBA00022807"/>
    </source>
</evidence>
<dbReference type="InterPro" id="IPR016129">
    <property type="entry name" value="Caspase_his_AS"/>
</dbReference>
<dbReference type="Pfam" id="PF01335">
    <property type="entry name" value="DED"/>
    <property type="match status" value="2"/>
</dbReference>
<dbReference type="InterPro" id="IPR033139">
    <property type="entry name" value="Caspase_cys_AS"/>
</dbReference>
<sequence length="530" mass="59959">MEDRVPEIEFSEILIHVQESLSPAEVQELVFLCSEILRKDLSRVVKATELFTPLQKCNLLSNSDPSLLVELLKIIKRDKLIRDLQLNPKLKNRHVSPYRRMLFKLAENITDEELKNIKFLLRDKLGQNKLEQIVTMLQLFLELEKKDCLSANNLGILERTVGMICPSLKKIIRENGAGVPEEQKCRDKFQDLSVTTIPVPPEESACASSSQELLPPSYFSQAKPVEMHTSVTSFPSNTKEGQVACLSPSKTQKLAQGDKNQSFPEPKPTNTPKLEQYDMSGDWRGVALIINNYKFINLKERHGSEVDKKSLVDVFQWLGFETVVKENCSREEMLTALEDLCKRDHTKADCVVCCLMSHGYDGGLYGVEKGKVPIKDMLDKLDGRNCISLIQKPKLFFIQACRGNQELQPACYESDDSNNSEINCSLDSDAEVPKESISERSDYLVAMATVPGYVSFRETSRGSWFIQSLCKHLQKLVPSGIDLLSILTEVNREVSMKADPTGRRKQMPQPEFTLTKRVVFPVPKNPMPSK</sequence>
<dbReference type="SUPFAM" id="SSF47986">
    <property type="entry name" value="DEATH domain"/>
    <property type="match status" value="2"/>
</dbReference>
<dbReference type="GO" id="GO:0051604">
    <property type="term" value="P:protein maturation"/>
    <property type="evidence" value="ECO:0007669"/>
    <property type="project" value="UniProtKB-ARBA"/>
</dbReference>
<comment type="similarity">
    <text evidence="3 16">Belongs to the peptidase C14A family.</text>
</comment>
<dbReference type="PROSITE" id="PS01122">
    <property type="entry name" value="CASPASE_CYS"/>
    <property type="match status" value="1"/>
</dbReference>
<dbReference type="InterPro" id="IPR011029">
    <property type="entry name" value="DEATH-like_dom_sf"/>
</dbReference>
<dbReference type="Gene3D" id="3.40.50.1460">
    <property type="match status" value="1"/>
</dbReference>
<evidence type="ECO:0000256" key="4">
    <source>
        <dbReference type="ARBA" id="ARBA00022490"/>
    </source>
</evidence>
<dbReference type="EC" id="3.4.22.61" evidence="14"/>
<feature type="compositionally biased region" description="Polar residues" evidence="17">
    <location>
        <begin position="250"/>
        <end position="273"/>
    </location>
</feature>
<dbReference type="GO" id="GO:0005886">
    <property type="term" value="C:plasma membrane"/>
    <property type="evidence" value="ECO:0007669"/>
    <property type="project" value="UniProtKB-ARBA"/>
</dbReference>
<dbReference type="Proteomes" id="UP000606274">
    <property type="component" value="Unassembled WGS sequence"/>
</dbReference>